<name>A0A9J6CML0_POLVA</name>
<dbReference type="AlphaFoldDB" id="A0A9J6CML0"/>
<evidence type="ECO:0000313" key="5">
    <source>
        <dbReference type="Proteomes" id="UP001107558"/>
    </source>
</evidence>
<comment type="subcellular location">
    <subcellularLocation>
        <location evidence="1">Nucleus</location>
    </subcellularLocation>
</comment>
<dbReference type="PANTHER" id="PTHR12363:SF33">
    <property type="entry name" value="IMPORTIN-13"/>
    <property type="match status" value="1"/>
</dbReference>
<evidence type="ECO:0000256" key="1">
    <source>
        <dbReference type="ARBA" id="ARBA00004123"/>
    </source>
</evidence>
<keyword evidence="5" id="KW-1185">Reference proteome</keyword>
<dbReference type="InterPro" id="IPR011989">
    <property type="entry name" value="ARM-like"/>
</dbReference>
<dbReference type="Proteomes" id="UP001107558">
    <property type="component" value="Chromosome 1"/>
</dbReference>
<organism evidence="4 5">
    <name type="scientific">Polypedilum vanderplanki</name>
    <name type="common">Sleeping chironomid midge</name>
    <dbReference type="NCBI Taxonomy" id="319348"/>
    <lineage>
        <taxon>Eukaryota</taxon>
        <taxon>Metazoa</taxon>
        <taxon>Ecdysozoa</taxon>
        <taxon>Arthropoda</taxon>
        <taxon>Hexapoda</taxon>
        <taxon>Insecta</taxon>
        <taxon>Pterygota</taxon>
        <taxon>Neoptera</taxon>
        <taxon>Endopterygota</taxon>
        <taxon>Diptera</taxon>
        <taxon>Nematocera</taxon>
        <taxon>Chironomoidea</taxon>
        <taxon>Chironomidae</taxon>
        <taxon>Chironominae</taxon>
        <taxon>Polypedilum</taxon>
        <taxon>Polypedilum</taxon>
    </lineage>
</organism>
<dbReference type="GO" id="GO:0006606">
    <property type="term" value="P:protein import into nucleus"/>
    <property type="evidence" value="ECO:0007669"/>
    <property type="project" value="TreeGrafter"/>
</dbReference>
<keyword evidence="3" id="KW-0539">Nucleus</keyword>
<dbReference type="Gene3D" id="1.25.10.10">
    <property type="entry name" value="Leucine-rich Repeat Variant"/>
    <property type="match status" value="1"/>
</dbReference>
<reference evidence="4" key="1">
    <citation type="submission" date="2021-03" db="EMBL/GenBank/DDBJ databases">
        <title>Chromosome level genome of the anhydrobiotic midge Polypedilum vanderplanki.</title>
        <authorList>
            <person name="Yoshida Y."/>
            <person name="Kikawada T."/>
            <person name="Gusev O."/>
        </authorList>
    </citation>
    <scope>NUCLEOTIDE SEQUENCE</scope>
    <source>
        <strain evidence="4">NIAS01</strain>
        <tissue evidence="4">Whole body or cell culture</tissue>
    </source>
</reference>
<keyword evidence="2" id="KW-0813">Transport</keyword>
<dbReference type="InterPro" id="IPR051345">
    <property type="entry name" value="Importin_beta-like_NTR"/>
</dbReference>
<sequence length="336" mass="38875">MKILCDIQFSKISFYRDNQNSVVELLDQLAEIFYNIPTFNSRNNPAICVFLEKWPAVSHMLDYYRENEIVMKMIIEIIQNAIEALEFSLYPILETIVIRILEFYSNKKYYFILQFMEKFISIFGNNKTFSQGLFTSFESFAIATFNGLNCESKLNMKLLIEFYKLSSTTLKVLPTIFLKSPLILTLIELALEGCKIKNKKVNKSAMNFIMNIINSNSFHEDIEACVINALTKYSRQIIYILIVSSAFVYDNSQTTDVAEILFAIKSKSDEGFKILLTEAMNLASQPVSWLLSQLIKLVFEPIFDINMPKNLLKFYFKNPTFAPLKSLFQDLSNNVL</sequence>
<accession>A0A9J6CML0</accession>
<comment type="caution">
    <text evidence="4">The sequence shown here is derived from an EMBL/GenBank/DDBJ whole genome shotgun (WGS) entry which is preliminary data.</text>
</comment>
<gene>
    <name evidence="4" type="ORF">PVAND_012804</name>
</gene>
<dbReference type="GO" id="GO:0005737">
    <property type="term" value="C:cytoplasm"/>
    <property type="evidence" value="ECO:0007669"/>
    <property type="project" value="TreeGrafter"/>
</dbReference>
<dbReference type="InterPro" id="IPR058537">
    <property type="entry name" value="TPR_TNPO3_IPO13_4th"/>
</dbReference>
<dbReference type="GO" id="GO:0005634">
    <property type="term" value="C:nucleus"/>
    <property type="evidence" value="ECO:0007669"/>
    <property type="project" value="UniProtKB-SubCell"/>
</dbReference>
<dbReference type="PANTHER" id="PTHR12363">
    <property type="entry name" value="TRANSPORTIN 3 AND IMPORTIN 13"/>
    <property type="match status" value="1"/>
</dbReference>
<protein>
    <submittedName>
        <fullName evidence="4">Uncharacterized protein</fullName>
    </submittedName>
</protein>
<proteinExistence type="predicted"/>
<dbReference type="EMBL" id="JADBJN010000001">
    <property type="protein sequence ID" value="KAG5683530.1"/>
    <property type="molecule type" value="Genomic_DNA"/>
</dbReference>
<evidence type="ECO:0000256" key="2">
    <source>
        <dbReference type="ARBA" id="ARBA00022448"/>
    </source>
</evidence>
<evidence type="ECO:0000313" key="4">
    <source>
        <dbReference type="EMBL" id="KAG5683530.1"/>
    </source>
</evidence>
<dbReference type="Pfam" id="PF24139">
    <property type="entry name" value="TPR_TNPO3_IPO13_4th"/>
    <property type="match status" value="1"/>
</dbReference>
<evidence type="ECO:0000256" key="3">
    <source>
        <dbReference type="ARBA" id="ARBA00023242"/>
    </source>
</evidence>